<keyword evidence="3 6" id="KW-0564">Palmitate</keyword>
<organism evidence="7 8">
    <name type="scientific">Shewanella surugensis</name>
    <dbReference type="NCBI Taxonomy" id="212020"/>
    <lineage>
        <taxon>Bacteria</taxon>
        <taxon>Pseudomonadati</taxon>
        <taxon>Pseudomonadota</taxon>
        <taxon>Gammaproteobacteria</taxon>
        <taxon>Alteromonadales</taxon>
        <taxon>Shewanellaceae</taxon>
        <taxon>Shewanella</taxon>
    </lineage>
</organism>
<dbReference type="HAMAP" id="MF_01186">
    <property type="entry name" value="LPS_assembly_LptE"/>
    <property type="match status" value="1"/>
</dbReference>
<evidence type="ECO:0000256" key="6">
    <source>
        <dbReference type="HAMAP-Rule" id="MF_01186"/>
    </source>
</evidence>
<comment type="similarity">
    <text evidence="6">Belongs to the LptE lipoprotein family.</text>
</comment>
<evidence type="ECO:0000313" key="7">
    <source>
        <dbReference type="EMBL" id="MCL1123817.1"/>
    </source>
</evidence>
<comment type="function">
    <text evidence="6">Together with LptD, is involved in the assembly of lipopolysaccharide (LPS) at the surface of the outer membrane. Required for the proper assembly of LptD. Binds LPS and may serve as the LPS recognition site at the outer membrane.</text>
</comment>
<keyword evidence="5 6" id="KW-0449">Lipoprotein</keyword>
<keyword evidence="1 6" id="KW-0732">Signal</keyword>
<dbReference type="Gene3D" id="3.30.160.150">
    <property type="entry name" value="Lipoprotein like domain"/>
    <property type="match status" value="1"/>
</dbReference>
<evidence type="ECO:0000313" key="8">
    <source>
        <dbReference type="Proteomes" id="UP001203423"/>
    </source>
</evidence>
<dbReference type="RefSeq" id="WP_248939103.1">
    <property type="nucleotide sequence ID" value="NZ_JAKIKS010000012.1"/>
</dbReference>
<name>A0ABT0L803_9GAMM</name>
<evidence type="ECO:0000256" key="1">
    <source>
        <dbReference type="ARBA" id="ARBA00022729"/>
    </source>
</evidence>
<comment type="subunit">
    <text evidence="6">Component of the lipopolysaccharide transport and assembly complex. Interacts with LptD.</text>
</comment>
<accession>A0ABT0L803</accession>
<evidence type="ECO:0000256" key="3">
    <source>
        <dbReference type="ARBA" id="ARBA00023139"/>
    </source>
</evidence>
<gene>
    <name evidence="6 7" type="primary">lptE</name>
    <name evidence="7" type="ORF">L2764_04780</name>
</gene>
<dbReference type="Proteomes" id="UP001203423">
    <property type="component" value="Unassembled WGS sequence"/>
</dbReference>
<keyword evidence="2 6" id="KW-0472">Membrane</keyword>
<dbReference type="PANTHER" id="PTHR38098">
    <property type="entry name" value="LPS-ASSEMBLY LIPOPROTEIN LPTE"/>
    <property type="match status" value="1"/>
</dbReference>
<sequence>MLIKRIILATFTLIILLSAGCGFRLQGNYQLPTQLDTLNLSSPDQYSELTRLVKERLRLNQVTLVPPSKDVATLRIINDLLERMTLSVYPTGSVAEYDLTYTVFYAVQLPNEEAQPFNVEIHREYLDDPSAALAKSRERSLLLKEMRIQAADQIIQQLSSIEIN</sequence>
<protein>
    <recommendedName>
        <fullName evidence="6">LPS-assembly lipoprotein LptE</fullName>
    </recommendedName>
</protein>
<keyword evidence="4 6" id="KW-0998">Cell outer membrane</keyword>
<reference evidence="7 8" key="1">
    <citation type="submission" date="2022-01" db="EMBL/GenBank/DDBJ databases">
        <title>Whole genome-based taxonomy of the Shewanellaceae.</title>
        <authorList>
            <person name="Martin-Rodriguez A.J."/>
        </authorList>
    </citation>
    <scope>NUCLEOTIDE SEQUENCE [LARGE SCALE GENOMIC DNA]</scope>
    <source>
        <strain evidence="7 8">DSM 17177</strain>
    </source>
</reference>
<proteinExistence type="inferred from homology"/>
<dbReference type="EMBL" id="JAKIKS010000012">
    <property type="protein sequence ID" value="MCL1123817.1"/>
    <property type="molecule type" value="Genomic_DNA"/>
</dbReference>
<dbReference type="PROSITE" id="PS51257">
    <property type="entry name" value="PROKAR_LIPOPROTEIN"/>
    <property type="match status" value="1"/>
</dbReference>
<evidence type="ECO:0000256" key="5">
    <source>
        <dbReference type="ARBA" id="ARBA00023288"/>
    </source>
</evidence>
<evidence type="ECO:0000256" key="2">
    <source>
        <dbReference type="ARBA" id="ARBA00023136"/>
    </source>
</evidence>
<comment type="caution">
    <text evidence="7">The sequence shown here is derived from an EMBL/GenBank/DDBJ whole genome shotgun (WGS) entry which is preliminary data.</text>
</comment>
<dbReference type="InterPro" id="IPR007485">
    <property type="entry name" value="LPS_assembly_LptE"/>
</dbReference>
<dbReference type="PANTHER" id="PTHR38098:SF1">
    <property type="entry name" value="LPS-ASSEMBLY LIPOPROTEIN LPTE"/>
    <property type="match status" value="1"/>
</dbReference>
<comment type="subcellular location">
    <subcellularLocation>
        <location evidence="6">Cell outer membrane</location>
        <topology evidence="6">Lipid-anchor</topology>
    </subcellularLocation>
</comment>
<evidence type="ECO:0000256" key="4">
    <source>
        <dbReference type="ARBA" id="ARBA00023237"/>
    </source>
</evidence>
<keyword evidence="8" id="KW-1185">Reference proteome</keyword>
<dbReference type="Pfam" id="PF04390">
    <property type="entry name" value="LptE"/>
    <property type="match status" value="1"/>
</dbReference>